<dbReference type="Pfam" id="PF13899">
    <property type="entry name" value="Thioredoxin_7"/>
    <property type="match status" value="1"/>
</dbReference>
<dbReference type="InterPro" id="IPR013766">
    <property type="entry name" value="Thioredoxin_domain"/>
</dbReference>
<name>A0ABR9AJX7_9BACT</name>
<keyword evidence="6" id="KW-1185">Reference proteome</keyword>
<dbReference type="PANTHER" id="PTHR15337:SF11">
    <property type="entry name" value="THIOREDOXIN DOMAIN-CONTAINING PROTEIN"/>
    <property type="match status" value="1"/>
</dbReference>
<evidence type="ECO:0000256" key="3">
    <source>
        <dbReference type="SAM" id="SignalP"/>
    </source>
</evidence>
<dbReference type="PROSITE" id="PS00194">
    <property type="entry name" value="THIOREDOXIN_1"/>
    <property type="match status" value="1"/>
</dbReference>
<accession>A0ABR9AJX7</accession>
<evidence type="ECO:0000256" key="2">
    <source>
        <dbReference type="ARBA" id="ARBA00023284"/>
    </source>
</evidence>
<dbReference type="PANTHER" id="PTHR15337">
    <property type="entry name" value="ANTERIOR GRADIENT PROTEIN-RELATED"/>
    <property type="match status" value="1"/>
</dbReference>
<gene>
    <name evidence="5" type="ORF">IFO69_09915</name>
</gene>
<dbReference type="SUPFAM" id="SSF52833">
    <property type="entry name" value="Thioredoxin-like"/>
    <property type="match status" value="1"/>
</dbReference>
<dbReference type="InterPro" id="IPR036249">
    <property type="entry name" value="Thioredoxin-like_sf"/>
</dbReference>
<dbReference type="InterPro" id="IPR017937">
    <property type="entry name" value="Thioredoxin_CS"/>
</dbReference>
<dbReference type="PROSITE" id="PS51352">
    <property type="entry name" value="THIOREDOXIN_2"/>
    <property type="match status" value="1"/>
</dbReference>
<evidence type="ECO:0000256" key="1">
    <source>
        <dbReference type="ARBA" id="ARBA00022729"/>
    </source>
</evidence>
<dbReference type="InterPro" id="IPR051099">
    <property type="entry name" value="AGR/TXD"/>
</dbReference>
<keyword evidence="1 3" id="KW-0732">Signal</keyword>
<protein>
    <submittedName>
        <fullName evidence="5">Thioredoxin family protein</fullName>
    </submittedName>
</protein>
<dbReference type="Proteomes" id="UP000647133">
    <property type="component" value="Unassembled WGS sequence"/>
</dbReference>
<evidence type="ECO:0000313" key="5">
    <source>
        <dbReference type="EMBL" id="MBD8489061.1"/>
    </source>
</evidence>
<feature type="chain" id="PRO_5045361600" evidence="3">
    <location>
        <begin position="24"/>
        <end position="435"/>
    </location>
</feature>
<reference evidence="5 6" key="1">
    <citation type="submission" date="2020-09" db="EMBL/GenBank/DDBJ databases">
        <title>Echinicola sp. CAU 1574 isolated from sand of Sido Beach.</title>
        <authorList>
            <person name="Kim W."/>
        </authorList>
    </citation>
    <scope>NUCLEOTIDE SEQUENCE [LARGE SCALE GENOMIC DNA]</scope>
    <source>
        <strain evidence="5 6">CAU 1574</strain>
    </source>
</reference>
<evidence type="ECO:0000259" key="4">
    <source>
        <dbReference type="PROSITE" id="PS51352"/>
    </source>
</evidence>
<comment type="caution">
    <text evidence="5">The sequence shown here is derived from an EMBL/GenBank/DDBJ whole genome shotgun (WGS) entry which is preliminary data.</text>
</comment>
<dbReference type="EMBL" id="JACYTQ010000003">
    <property type="protein sequence ID" value="MBD8489061.1"/>
    <property type="molecule type" value="Genomic_DNA"/>
</dbReference>
<sequence length="435" mass="49754">MNIKQNLLLTLSFVIAAATTVNAQGIEFNKGTYTEALAEANERGVPLFIDFYADWCGPCKMMDKQVFVDQELGTYFNENFVSVKLNTEHEINEELVKELDITSMPTLMFVDGEGEVISRISGSMNIEEMLKLGKTVTGDLKSFEEMYTAYKKDKNNFEVMQELLKAAPSFVSFQTGMDKKKWIIRIENIFEEYIEKKMAMGDAFINADDYRLVNRFYEPKGEHDEVIEFMVANMDKYIENVGNAPAFYVIRNNTTMAQDLAKKGDKKYMEILERIKGDMKPAYDIAEEGHNISQYEIAKLDCDALYALYEEKDADKYIQLKNEYFEADGDKVTSLSKASAAQAMYYAMGNDVSEKNNAAAKEWIIASLAGDKIPLMQRINIIALLGDVNKHMGLLKEAEQAYNRAYAETLQMEESRSQMYLQLQLKRKIEMLNLE</sequence>
<feature type="domain" description="Thioredoxin" evidence="4">
    <location>
        <begin position="7"/>
        <end position="138"/>
    </location>
</feature>
<organism evidence="5 6">
    <name type="scientific">Echinicola arenosa</name>
    <dbReference type="NCBI Taxonomy" id="2774144"/>
    <lineage>
        <taxon>Bacteria</taxon>
        <taxon>Pseudomonadati</taxon>
        <taxon>Bacteroidota</taxon>
        <taxon>Cytophagia</taxon>
        <taxon>Cytophagales</taxon>
        <taxon>Cyclobacteriaceae</taxon>
        <taxon>Echinicola</taxon>
    </lineage>
</organism>
<dbReference type="Gene3D" id="3.40.30.10">
    <property type="entry name" value="Glutaredoxin"/>
    <property type="match status" value="1"/>
</dbReference>
<keyword evidence="2" id="KW-0676">Redox-active center</keyword>
<feature type="signal peptide" evidence="3">
    <location>
        <begin position="1"/>
        <end position="23"/>
    </location>
</feature>
<evidence type="ECO:0000313" key="6">
    <source>
        <dbReference type="Proteomes" id="UP000647133"/>
    </source>
</evidence>
<proteinExistence type="predicted"/>
<dbReference type="RefSeq" id="WP_192009952.1">
    <property type="nucleotide sequence ID" value="NZ_JACYTQ010000003.1"/>
</dbReference>